<organism evidence="1 2">
    <name type="scientific">Aspergillus neoniger (strain CBS 115656)</name>
    <dbReference type="NCBI Taxonomy" id="1448310"/>
    <lineage>
        <taxon>Eukaryota</taxon>
        <taxon>Fungi</taxon>
        <taxon>Dikarya</taxon>
        <taxon>Ascomycota</taxon>
        <taxon>Pezizomycotina</taxon>
        <taxon>Eurotiomycetes</taxon>
        <taxon>Eurotiomycetidae</taxon>
        <taxon>Eurotiales</taxon>
        <taxon>Aspergillaceae</taxon>
        <taxon>Aspergillus</taxon>
        <taxon>Aspergillus subgen. Circumdati</taxon>
    </lineage>
</organism>
<dbReference type="EMBL" id="KZ821448">
    <property type="protein sequence ID" value="PYH38433.1"/>
    <property type="molecule type" value="Genomic_DNA"/>
</dbReference>
<dbReference type="RefSeq" id="XP_025483911.1">
    <property type="nucleotide sequence ID" value="XM_025618308.1"/>
</dbReference>
<evidence type="ECO:0000313" key="1">
    <source>
        <dbReference type="EMBL" id="PYH38433.1"/>
    </source>
</evidence>
<dbReference type="Proteomes" id="UP000247647">
    <property type="component" value="Unassembled WGS sequence"/>
</dbReference>
<name>A0A318Z0C2_ASPNB</name>
<proteinExistence type="predicted"/>
<gene>
    <name evidence="1" type="ORF">BO87DRAFT_167863</name>
</gene>
<dbReference type="AlphaFoldDB" id="A0A318Z0C2"/>
<sequence length="125" mass="14351">MIRPYIPSYRVVRAPGVVKKSHLVHLEPRFALCVTTIRFQPVSFNSIGRERGKAVESRECLPVHRLSLFPVPDQWGATLWIVASWGSTLPTAWGSLCNERFWSLLLSGWIQFRNLSRRSSDWLAT</sequence>
<protein>
    <submittedName>
        <fullName evidence="1">Uncharacterized protein</fullName>
    </submittedName>
</protein>
<keyword evidence="2" id="KW-1185">Reference proteome</keyword>
<dbReference type="GeneID" id="37120764"/>
<evidence type="ECO:0000313" key="2">
    <source>
        <dbReference type="Proteomes" id="UP000247647"/>
    </source>
</evidence>
<reference evidence="1" key="1">
    <citation type="submission" date="2016-12" db="EMBL/GenBank/DDBJ databases">
        <title>The genomes of Aspergillus section Nigri reveals drivers in fungal speciation.</title>
        <authorList>
            <consortium name="DOE Joint Genome Institute"/>
            <person name="Vesth T.C."/>
            <person name="Nybo J."/>
            <person name="Theobald S."/>
            <person name="Brandl J."/>
            <person name="Frisvad J.C."/>
            <person name="Nielsen K.F."/>
            <person name="Lyhne E.K."/>
            <person name="Kogle M.E."/>
            <person name="Kuo A."/>
            <person name="Riley R."/>
            <person name="Clum A."/>
            <person name="Nolan M."/>
            <person name="Lipzen A."/>
            <person name="Salamov A."/>
            <person name="Henrissat B."/>
            <person name="Wiebenga A."/>
            <person name="De Vries R.P."/>
            <person name="Grigoriev I.V."/>
            <person name="Mortensen U.H."/>
            <person name="Andersen M.R."/>
            <person name="Baker S.E."/>
        </authorList>
    </citation>
    <scope>NUCLEOTIDE SEQUENCE [LARGE SCALE GENOMIC DNA]</scope>
    <source>
        <strain evidence="1">CBS 115656</strain>
    </source>
</reference>
<accession>A0A318Z0C2</accession>